<name>A0AC34GTQ6_9BILA</name>
<reference evidence="2" key="1">
    <citation type="submission" date="2022-11" db="UniProtKB">
        <authorList>
            <consortium name="WormBaseParasite"/>
        </authorList>
    </citation>
    <scope>IDENTIFICATION</scope>
</reference>
<dbReference type="Proteomes" id="UP000887579">
    <property type="component" value="Unplaced"/>
</dbReference>
<protein>
    <submittedName>
        <fullName evidence="2">PDZ domain-containing protein</fullName>
    </submittedName>
</protein>
<evidence type="ECO:0000313" key="1">
    <source>
        <dbReference type="Proteomes" id="UP000887579"/>
    </source>
</evidence>
<evidence type="ECO:0000313" key="2">
    <source>
        <dbReference type="WBParaSite" id="ES5_v2.g8152.t1"/>
    </source>
</evidence>
<accession>A0AC34GTQ6</accession>
<proteinExistence type="predicted"/>
<organism evidence="1 2">
    <name type="scientific">Panagrolaimus sp. ES5</name>
    <dbReference type="NCBI Taxonomy" id="591445"/>
    <lineage>
        <taxon>Eukaryota</taxon>
        <taxon>Metazoa</taxon>
        <taxon>Ecdysozoa</taxon>
        <taxon>Nematoda</taxon>
        <taxon>Chromadorea</taxon>
        <taxon>Rhabditida</taxon>
        <taxon>Tylenchina</taxon>
        <taxon>Panagrolaimomorpha</taxon>
        <taxon>Panagrolaimoidea</taxon>
        <taxon>Panagrolaimidae</taxon>
        <taxon>Panagrolaimus</taxon>
    </lineage>
</organism>
<dbReference type="WBParaSite" id="ES5_v2.g8152.t1">
    <property type="protein sequence ID" value="ES5_v2.g8152.t1"/>
    <property type="gene ID" value="ES5_v2.g8152"/>
</dbReference>
<sequence length="554" mass="61815">MLNSEGAAKKDSDSVDATATDVTSPSSNTKREKNNNNNNNNAGTKEKEAKSQVAPETSEATSLRSKRQKKNDGGAKDPISRRKFAPVGEASEATSLRSKRQKKNEDGAKDPLSRRKFKKKYKQHTSDDPNLSKRQPKTDSSAYDFGSTRQKKPKCSLEKETGGDMVPATGVAEHHIQTPSQREKNRSSEILVEPKLQKVKRIVTAEKVDAPTKHLCSDTFGYGPDFLNSWIEEPRIIECKVEPPKKVPVIKVSKTLVIYEVPPDLSSEIEIGDILYKFNDLTLASRDEYIRQLALSMKNPESQTLIFTILRPIKSKQIPEKELSNVFSKLQQPQGFDIVPAHFDYLTVFLTIAPKTILGVTIKGYNGKVYISGIINKCNSIAYKCLLVGDAIMAIEDRAVSGVKDTGELLSSSFAKKKFVRMIIERAKTPAGVKNVKLALSVEKTFEINPRMTEDIMDLCQRQITFMLKYPDLKPNSKIYHQHHPPRTSSSHVDVSRESRELPISTDVNNLQLLAPAPPVPSVPPGTIGFYNPLEMLVDQNNTPSKRALRKKTK</sequence>